<feature type="compositionally biased region" description="Low complexity" evidence="7">
    <location>
        <begin position="504"/>
        <end position="517"/>
    </location>
</feature>
<dbReference type="PANTHER" id="PTHR43289:SF6">
    <property type="entry name" value="SERINE_THREONINE-PROTEIN KINASE NEKL-3"/>
    <property type="match status" value="1"/>
</dbReference>
<keyword evidence="6" id="KW-0067">ATP-binding</keyword>
<evidence type="ECO:0000256" key="5">
    <source>
        <dbReference type="ARBA" id="ARBA00022777"/>
    </source>
</evidence>
<dbReference type="EC" id="2.7.11.1" evidence="1"/>
<keyword evidence="4" id="KW-0547">Nucleotide-binding</keyword>
<dbReference type="Gene3D" id="1.10.510.10">
    <property type="entry name" value="Transferase(Phosphotransferase) domain 1"/>
    <property type="match status" value="1"/>
</dbReference>
<keyword evidence="5" id="KW-0418">Kinase</keyword>
<feature type="region of interest" description="Disordered" evidence="7">
    <location>
        <begin position="369"/>
        <end position="433"/>
    </location>
</feature>
<dbReference type="SUPFAM" id="SSF56112">
    <property type="entry name" value="Protein kinase-like (PK-like)"/>
    <property type="match status" value="1"/>
</dbReference>
<dbReference type="InterPro" id="IPR011009">
    <property type="entry name" value="Kinase-like_dom_sf"/>
</dbReference>
<name>A0A0W8IDB2_9MICC</name>
<comment type="caution">
    <text evidence="9">The sequence shown here is derived from an EMBL/GenBank/DDBJ whole genome shotgun (WGS) entry which is preliminary data.</text>
</comment>
<dbReference type="AlphaFoldDB" id="A0A0W8IDB2"/>
<dbReference type="EMBL" id="LQBM01000004">
    <property type="protein sequence ID" value="KUG57938.1"/>
    <property type="molecule type" value="Genomic_DNA"/>
</dbReference>
<dbReference type="PROSITE" id="PS50011">
    <property type="entry name" value="PROTEIN_KINASE_DOM"/>
    <property type="match status" value="1"/>
</dbReference>
<evidence type="ECO:0000256" key="7">
    <source>
        <dbReference type="SAM" id="MobiDB-lite"/>
    </source>
</evidence>
<dbReference type="SMART" id="SM00220">
    <property type="entry name" value="S_TKc"/>
    <property type="match status" value="1"/>
</dbReference>
<evidence type="ECO:0000256" key="3">
    <source>
        <dbReference type="ARBA" id="ARBA00022679"/>
    </source>
</evidence>
<dbReference type="GO" id="GO:0005524">
    <property type="term" value="F:ATP binding"/>
    <property type="evidence" value="ECO:0007669"/>
    <property type="project" value="UniProtKB-KW"/>
</dbReference>
<dbReference type="OrthoDB" id="3778994at2"/>
<sequence length="579" mass="60903">MNADPTGGTLYRAEPLERVARTFQGWGDRGWDPPQAPGITVERLLGAEADALVWLVWWDSPAEPDWQLIDGCPPAAFALKVPRAPVADPIPLRSAIAELQALDMLRHEHLVRAYGVLETSQGLGLMLEPYSAGALGDLLLSVGTLDLGEVVTVLTPIATALGALHRGGVAHGKLTPGNILLAADGKPALGDLADAAVLGTPRTLAAPAGFTAPERDLEARLPPEADAAARREARAGLAPAADVYALGAVAWFALTHSLPAVGRRRAPLRSLRPELPASISRLLEAALDTEPARRPSAEDFAVELFRCAAPTALDLTPYVHEEVVPELPSRPGPAKQGHRRAPRFAALTLAGLGFAGLWVAAGPPVATPTTTLVPASQEARPEGQSRETSGAPDTADTPDTPGPAEAGARRAETPEHRFGTGDGGGSTPLQLLRDPDPMRAVAGIAVLRTQALREVSERDVRRYTVPDAPARNAELELIRGFARTGVGYQGAALSIRVSREDANSSSGSQQPESQPPESSDPDLAPERVTELPVTVTAGGGSAGAAESQRVLLVLHRVQDRWLLHSVLELPASVEDPQLQ</sequence>
<feature type="compositionally biased region" description="Basic and acidic residues" evidence="7">
    <location>
        <begin position="407"/>
        <end position="419"/>
    </location>
</feature>
<evidence type="ECO:0000256" key="6">
    <source>
        <dbReference type="ARBA" id="ARBA00022840"/>
    </source>
</evidence>
<feature type="domain" description="Protein kinase" evidence="8">
    <location>
        <begin position="39"/>
        <end position="306"/>
    </location>
</feature>
<dbReference type="STRING" id="317018.AVL63_05365"/>
<evidence type="ECO:0000259" key="8">
    <source>
        <dbReference type="PROSITE" id="PS50011"/>
    </source>
</evidence>
<dbReference type="Proteomes" id="UP000054023">
    <property type="component" value="Unassembled WGS sequence"/>
</dbReference>
<dbReference type="RefSeq" id="WP_058889171.1">
    <property type="nucleotide sequence ID" value="NZ_LQBM01000004.1"/>
</dbReference>
<dbReference type="InterPro" id="IPR000719">
    <property type="entry name" value="Prot_kinase_dom"/>
</dbReference>
<dbReference type="GO" id="GO:0004674">
    <property type="term" value="F:protein serine/threonine kinase activity"/>
    <property type="evidence" value="ECO:0007669"/>
    <property type="project" value="UniProtKB-KW"/>
</dbReference>
<keyword evidence="3" id="KW-0808">Transferase</keyword>
<evidence type="ECO:0000313" key="10">
    <source>
        <dbReference type="Proteomes" id="UP000054023"/>
    </source>
</evidence>
<dbReference type="PANTHER" id="PTHR43289">
    <property type="entry name" value="MITOGEN-ACTIVATED PROTEIN KINASE KINASE KINASE 20-RELATED"/>
    <property type="match status" value="1"/>
</dbReference>
<organism evidence="9 10">
    <name type="scientific">Nesterenkonia jeotgali</name>
    <dbReference type="NCBI Taxonomy" id="317018"/>
    <lineage>
        <taxon>Bacteria</taxon>
        <taxon>Bacillati</taxon>
        <taxon>Actinomycetota</taxon>
        <taxon>Actinomycetes</taxon>
        <taxon>Micrococcales</taxon>
        <taxon>Micrococcaceae</taxon>
        <taxon>Nesterenkonia</taxon>
    </lineage>
</organism>
<reference evidence="10" key="1">
    <citation type="submission" date="2015-12" db="EMBL/GenBank/DDBJ databases">
        <authorList>
            <person name="Nair G.R."/>
            <person name="Kaur G."/>
            <person name="Mayilraj S."/>
        </authorList>
    </citation>
    <scope>NUCLEOTIDE SEQUENCE [LARGE SCALE GENOMIC DNA]</scope>
    <source>
        <strain evidence="10">CD08_7</strain>
    </source>
</reference>
<keyword evidence="2" id="KW-0723">Serine/threonine-protein kinase</keyword>
<evidence type="ECO:0000256" key="2">
    <source>
        <dbReference type="ARBA" id="ARBA00022527"/>
    </source>
</evidence>
<feature type="compositionally biased region" description="Low complexity" evidence="7">
    <location>
        <begin position="390"/>
        <end position="404"/>
    </location>
</feature>
<protein>
    <recommendedName>
        <fullName evidence="1">non-specific serine/threonine protein kinase</fullName>
        <ecNumber evidence="1">2.7.11.1</ecNumber>
    </recommendedName>
</protein>
<proteinExistence type="predicted"/>
<feature type="region of interest" description="Disordered" evidence="7">
    <location>
        <begin position="498"/>
        <end position="524"/>
    </location>
</feature>
<evidence type="ECO:0000256" key="1">
    <source>
        <dbReference type="ARBA" id="ARBA00012513"/>
    </source>
</evidence>
<dbReference type="Pfam" id="PF00069">
    <property type="entry name" value="Pkinase"/>
    <property type="match status" value="1"/>
</dbReference>
<keyword evidence="10" id="KW-1185">Reference proteome</keyword>
<gene>
    <name evidence="9" type="ORF">AVL63_05365</name>
</gene>
<evidence type="ECO:0000313" key="9">
    <source>
        <dbReference type="EMBL" id="KUG57938.1"/>
    </source>
</evidence>
<accession>A0A0W8IDB2</accession>
<evidence type="ECO:0000256" key="4">
    <source>
        <dbReference type="ARBA" id="ARBA00022741"/>
    </source>
</evidence>